<accession>A0A4Z1F209</accession>
<protein>
    <submittedName>
        <fullName evidence="2">Uncharacterized protein</fullName>
    </submittedName>
</protein>
<dbReference type="AlphaFoldDB" id="A0A4Z1F209"/>
<evidence type="ECO:0000313" key="2">
    <source>
        <dbReference type="EMBL" id="TGO17538.1"/>
    </source>
</evidence>
<dbReference type="EMBL" id="PQXH01000016">
    <property type="protein sequence ID" value="TGO17538.1"/>
    <property type="molecule type" value="Genomic_DNA"/>
</dbReference>
<reference evidence="2 3" key="1">
    <citation type="submission" date="2017-12" db="EMBL/GenBank/DDBJ databases">
        <title>Comparative genomics of Botrytis spp.</title>
        <authorList>
            <person name="Valero-Jimenez C.A."/>
            <person name="Tapia P."/>
            <person name="Veloso J."/>
            <person name="Silva-Moreno E."/>
            <person name="Staats M."/>
            <person name="Valdes J.H."/>
            <person name="Van Kan J.A.L."/>
        </authorList>
    </citation>
    <scope>NUCLEOTIDE SEQUENCE [LARGE SCALE GENOMIC DNA]</scope>
    <source>
        <strain evidence="2 3">Bt9001</strain>
    </source>
</reference>
<keyword evidence="3" id="KW-1185">Reference proteome</keyword>
<proteinExistence type="predicted"/>
<dbReference type="OrthoDB" id="10451771at2759"/>
<feature type="region of interest" description="Disordered" evidence="1">
    <location>
        <begin position="70"/>
        <end position="135"/>
    </location>
</feature>
<dbReference type="Proteomes" id="UP000297777">
    <property type="component" value="Unassembled WGS sequence"/>
</dbReference>
<name>A0A4Z1F209_9HELO</name>
<gene>
    <name evidence="2" type="ORF">BTUL_0016g00010</name>
</gene>
<comment type="caution">
    <text evidence="2">The sequence shown here is derived from an EMBL/GenBank/DDBJ whole genome shotgun (WGS) entry which is preliminary data.</text>
</comment>
<feature type="compositionally biased region" description="Polar residues" evidence="1">
    <location>
        <begin position="70"/>
        <end position="96"/>
    </location>
</feature>
<evidence type="ECO:0000313" key="3">
    <source>
        <dbReference type="Proteomes" id="UP000297777"/>
    </source>
</evidence>
<evidence type="ECO:0000256" key="1">
    <source>
        <dbReference type="SAM" id="MobiDB-lite"/>
    </source>
</evidence>
<sequence length="157" mass="17655">MLCSPGTAIHIRAGVHSTTPRTLAADGWTTIIEAACISPITNEVSRSQISVSKNIPDPWATAKRKFGSSRTKLVVESSSRQVVNRGSSAPYQSSRENLNRPYKPAKRGSSNQVRKQQNRKRDVQREPRSLAREPISEERNLDWMAEFFFWKPTSGEN</sequence>
<feature type="compositionally biased region" description="Basic and acidic residues" evidence="1">
    <location>
        <begin position="119"/>
        <end position="135"/>
    </location>
</feature>
<organism evidence="2 3">
    <name type="scientific">Botrytis tulipae</name>
    <dbReference type="NCBI Taxonomy" id="87230"/>
    <lineage>
        <taxon>Eukaryota</taxon>
        <taxon>Fungi</taxon>
        <taxon>Dikarya</taxon>
        <taxon>Ascomycota</taxon>
        <taxon>Pezizomycotina</taxon>
        <taxon>Leotiomycetes</taxon>
        <taxon>Helotiales</taxon>
        <taxon>Sclerotiniaceae</taxon>
        <taxon>Botrytis</taxon>
    </lineage>
</organism>